<dbReference type="GO" id="GO:0003677">
    <property type="term" value="F:DNA binding"/>
    <property type="evidence" value="ECO:0007669"/>
    <property type="project" value="InterPro"/>
</dbReference>
<protein>
    <submittedName>
        <fullName evidence="3">Dicer 2</fullName>
    </submittedName>
</protein>
<dbReference type="PANTHER" id="PTHR14950">
    <property type="entry name" value="DICER-RELATED"/>
    <property type="match status" value="1"/>
</dbReference>
<dbReference type="InterPro" id="IPR006935">
    <property type="entry name" value="Helicase/UvrB_N"/>
</dbReference>
<feature type="domain" description="RNase III" evidence="2">
    <location>
        <begin position="452"/>
        <end position="492"/>
    </location>
</feature>
<name>A0A0L7LQZ4_OPEBR</name>
<comment type="caution">
    <text evidence="3">The sequence shown here is derived from an EMBL/GenBank/DDBJ whole genome shotgun (WGS) entry which is preliminary data.</text>
</comment>
<sequence length="536" mass="61094">MAEDLVSRPYQEQLEVIASRKNTIIHLPTGSGKTFIAVCLIRRFIEALQKPWGDGGKRTFFLVIVMTCQILSDMLNHSYIKIEDINLLIFDECHHAVDDHPMRLCSSNSNESNGKRVWLRTNHTTFITKVYNTSLRGLVRVNCLYTVKATIHRRAHPPDLSLATSPQTNLRENVLVLVSVRGSRLGAALVVWRRGAVRDLGAARTLPHDQFTMVTPAWIHEKVFDETVIQKRLITIILPLACPVKEPIKLTTAFPEPTESREKALYDFIYAGEGYGFLTQKPLPKLCAFPTFMTIGEERRSLLITEEGYKHKVVTPWYRGTILPDSSRMNCLLPRAATIKALSDKQAKMISQVLGDDKPRGGYSEVFLAEFCIRYEFPESLYQLQKQKINMEYPWDSYDDFVSLPMTSDQHKLAQPQTRVVPVAAAIKPPPLKYVDKIALLQRRPTGRGPELREVLSAITTINSHDTFCLERAEMLGDSFLKFAATLFLYHKNLYYAGERLNIGGRMKVEQFSPRKDFLVPGFFAPKELQDFIEDK</sequence>
<keyword evidence="1" id="KW-0378">Hydrolase</keyword>
<dbReference type="Pfam" id="PF04851">
    <property type="entry name" value="ResIII"/>
    <property type="match status" value="1"/>
</dbReference>
<proteinExistence type="predicted"/>
<dbReference type="SUPFAM" id="SSF52540">
    <property type="entry name" value="P-loop containing nucleoside triphosphate hydrolases"/>
    <property type="match status" value="1"/>
</dbReference>
<dbReference type="InterPro" id="IPR036389">
    <property type="entry name" value="RNase_III_sf"/>
</dbReference>
<evidence type="ECO:0000256" key="1">
    <source>
        <dbReference type="ARBA" id="ARBA00022801"/>
    </source>
</evidence>
<evidence type="ECO:0000259" key="2">
    <source>
        <dbReference type="PROSITE" id="PS50142"/>
    </source>
</evidence>
<gene>
    <name evidence="3" type="ORF">OBRU01_01894</name>
</gene>
<dbReference type="GO" id="GO:0006396">
    <property type="term" value="P:RNA processing"/>
    <property type="evidence" value="ECO:0007669"/>
    <property type="project" value="InterPro"/>
</dbReference>
<dbReference type="GO" id="GO:0004525">
    <property type="term" value="F:ribonuclease III activity"/>
    <property type="evidence" value="ECO:0007669"/>
    <property type="project" value="InterPro"/>
</dbReference>
<dbReference type="GO" id="GO:0005524">
    <property type="term" value="F:ATP binding"/>
    <property type="evidence" value="ECO:0007669"/>
    <property type="project" value="InterPro"/>
</dbReference>
<keyword evidence="4" id="KW-1185">Reference proteome</keyword>
<dbReference type="STRING" id="104452.A0A0L7LQZ4"/>
<feature type="non-terminal residue" evidence="3">
    <location>
        <position position="1"/>
    </location>
</feature>
<dbReference type="Gene3D" id="1.10.1520.10">
    <property type="entry name" value="Ribonuclease III domain"/>
    <property type="match status" value="1"/>
</dbReference>
<dbReference type="EMBL" id="JTDY01000290">
    <property type="protein sequence ID" value="KOB77872.1"/>
    <property type="molecule type" value="Genomic_DNA"/>
</dbReference>
<dbReference type="AlphaFoldDB" id="A0A0L7LQZ4"/>
<reference evidence="3 4" key="1">
    <citation type="journal article" date="2015" name="Genome Biol. Evol.">
        <title>The genome of winter moth (Operophtera brumata) provides a genomic perspective on sexual dimorphism and phenology.</title>
        <authorList>
            <person name="Derks M.F."/>
            <person name="Smit S."/>
            <person name="Salis L."/>
            <person name="Schijlen E."/>
            <person name="Bossers A."/>
            <person name="Mateman C."/>
            <person name="Pijl A.S."/>
            <person name="de Ridder D."/>
            <person name="Groenen M.A."/>
            <person name="Visser M.E."/>
            <person name="Megens H.J."/>
        </authorList>
    </citation>
    <scope>NUCLEOTIDE SEQUENCE [LARGE SCALE GENOMIC DNA]</scope>
    <source>
        <strain evidence="3">WM2013NL</strain>
        <tissue evidence="3">Head and thorax</tissue>
    </source>
</reference>
<dbReference type="PROSITE" id="PS50142">
    <property type="entry name" value="RNASE_3_2"/>
    <property type="match status" value="1"/>
</dbReference>
<dbReference type="SUPFAM" id="SSF69065">
    <property type="entry name" value="RNase III domain-like"/>
    <property type="match status" value="1"/>
</dbReference>
<evidence type="ECO:0000313" key="3">
    <source>
        <dbReference type="EMBL" id="KOB77872.1"/>
    </source>
</evidence>
<feature type="non-terminal residue" evidence="3">
    <location>
        <position position="536"/>
    </location>
</feature>
<organism evidence="3 4">
    <name type="scientific">Operophtera brumata</name>
    <name type="common">Winter moth</name>
    <name type="synonym">Phalaena brumata</name>
    <dbReference type="NCBI Taxonomy" id="104452"/>
    <lineage>
        <taxon>Eukaryota</taxon>
        <taxon>Metazoa</taxon>
        <taxon>Ecdysozoa</taxon>
        <taxon>Arthropoda</taxon>
        <taxon>Hexapoda</taxon>
        <taxon>Insecta</taxon>
        <taxon>Pterygota</taxon>
        <taxon>Neoptera</taxon>
        <taxon>Endopterygota</taxon>
        <taxon>Lepidoptera</taxon>
        <taxon>Glossata</taxon>
        <taxon>Ditrysia</taxon>
        <taxon>Geometroidea</taxon>
        <taxon>Geometridae</taxon>
        <taxon>Larentiinae</taxon>
        <taxon>Operophtera</taxon>
    </lineage>
</organism>
<evidence type="ECO:0000313" key="4">
    <source>
        <dbReference type="Proteomes" id="UP000037510"/>
    </source>
</evidence>
<dbReference type="Proteomes" id="UP000037510">
    <property type="component" value="Unassembled WGS sequence"/>
</dbReference>
<dbReference type="InterPro" id="IPR027417">
    <property type="entry name" value="P-loop_NTPase"/>
</dbReference>
<dbReference type="Gene3D" id="3.40.50.300">
    <property type="entry name" value="P-loop containing nucleotide triphosphate hydrolases"/>
    <property type="match status" value="2"/>
</dbReference>
<dbReference type="InterPro" id="IPR000999">
    <property type="entry name" value="RNase_III_dom"/>
</dbReference>
<accession>A0A0L7LQZ4</accession>